<keyword evidence="2" id="KW-0479">Metal-binding</keyword>
<dbReference type="GO" id="GO:0000977">
    <property type="term" value="F:RNA polymerase II transcription regulatory region sequence-specific DNA binding"/>
    <property type="evidence" value="ECO:0007669"/>
    <property type="project" value="TreeGrafter"/>
</dbReference>
<evidence type="ECO:0000256" key="7">
    <source>
        <dbReference type="ARBA" id="ARBA00023125"/>
    </source>
</evidence>
<evidence type="ECO:0000256" key="10">
    <source>
        <dbReference type="PROSITE-ProRule" id="PRU00042"/>
    </source>
</evidence>
<accession>A0A8C4RLD8</accession>
<feature type="domain" description="C2H2-type" evidence="12">
    <location>
        <begin position="332"/>
        <end position="362"/>
    </location>
</feature>
<keyword evidence="5" id="KW-0862">Zinc</keyword>
<evidence type="ECO:0000256" key="9">
    <source>
        <dbReference type="ARBA" id="ARBA00023242"/>
    </source>
</evidence>
<reference evidence="13" key="1">
    <citation type="submission" date="2021-06" db="EMBL/GenBank/DDBJ databases">
        <authorList>
            <consortium name="Wellcome Sanger Institute Data Sharing"/>
        </authorList>
    </citation>
    <scope>NUCLEOTIDE SEQUENCE [LARGE SCALE GENOMIC DNA]</scope>
</reference>
<dbReference type="Ensembl" id="ENSECRT00000003490.1">
    <property type="protein sequence ID" value="ENSECRP00000003431.1"/>
    <property type="gene ID" value="ENSECRG00000002336.1"/>
</dbReference>
<dbReference type="PANTHER" id="PTHR24381:SF390">
    <property type="entry name" value="ZINC FINGER PROTEIN 37 HOMOLOG"/>
    <property type="match status" value="1"/>
</dbReference>
<dbReference type="Gene3D" id="3.30.160.60">
    <property type="entry name" value="Classic Zinc Finger"/>
    <property type="match status" value="8"/>
</dbReference>
<dbReference type="SUPFAM" id="SSF57667">
    <property type="entry name" value="beta-beta-alpha zinc fingers"/>
    <property type="match status" value="6"/>
</dbReference>
<evidence type="ECO:0000313" key="14">
    <source>
        <dbReference type="Proteomes" id="UP000694620"/>
    </source>
</evidence>
<feature type="domain" description="C2H2-type" evidence="12">
    <location>
        <begin position="220"/>
        <end position="247"/>
    </location>
</feature>
<keyword evidence="9" id="KW-0539">Nucleus</keyword>
<evidence type="ECO:0000256" key="1">
    <source>
        <dbReference type="ARBA" id="ARBA00004123"/>
    </source>
</evidence>
<evidence type="ECO:0000256" key="5">
    <source>
        <dbReference type="ARBA" id="ARBA00022833"/>
    </source>
</evidence>
<evidence type="ECO:0000256" key="2">
    <source>
        <dbReference type="ARBA" id="ARBA00022723"/>
    </source>
</evidence>
<feature type="domain" description="C2H2-type" evidence="12">
    <location>
        <begin position="164"/>
        <end position="191"/>
    </location>
</feature>
<dbReference type="GO" id="GO:0000981">
    <property type="term" value="F:DNA-binding transcription factor activity, RNA polymerase II-specific"/>
    <property type="evidence" value="ECO:0007669"/>
    <property type="project" value="TreeGrafter"/>
</dbReference>
<feature type="domain" description="C2H2-type" evidence="12">
    <location>
        <begin position="248"/>
        <end position="275"/>
    </location>
</feature>
<evidence type="ECO:0000256" key="3">
    <source>
        <dbReference type="ARBA" id="ARBA00022737"/>
    </source>
</evidence>
<keyword evidence="6" id="KW-0805">Transcription regulation</keyword>
<dbReference type="FunFam" id="3.30.160.60:FF:001289">
    <property type="entry name" value="Zinc finger protein 574"/>
    <property type="match status" value="1"/>
</dbReference>
<dbReference type="FunFam" id="3.30.160.60:FF:002343">
    <property type="entry name" value="Zinc finger protein 33A"/>
    <property type="match status" value="6"/>
</dbReference>
<name>A0A8C4RLD8_ERPCA</name>
<feature type="domain" description="C2H2-type" evidence="12">
    <location>
        <begin position="276"/>
        <end position="303"/>
    </location>
</feature>
<dbReference type="GO" id="GO:0005634">
    <property type="term" value="C:nucleus"/>
    <property type="evidence" value="ECO:0007669"/>
    <property type="project" value="UniProtKB-SubCell"/>
</dbReference>
<reference evidence="13" key="2">
    <citation type="submission" date="2025-08" db="UniProtKB">
        <authorList>
            <consortium name="Ensembl"/>
        </authorList>
    </citation>
    <scope>IDENTIFICATION</scope>
</reference>
<dbReference type="Pfam" id="PF00096">
    <property type="entry name" value="zf-C2H2"/>
    <property type="match status" value="4"/>
</dbReference>
<dbReference type="Gene3D" id="3.30.420.10">
    <property type="entry name" value="Ribonuclease H-like superfamily/Ribonuclease H"/>
    <property type="match status" value="1"/>
</dbReference>
<dbReference type="GeneTree" id="ENSGT01150000286952"/>
<keyword evidence="11" id="KW-0732">Signal</keyword>
<feature type="domain" description="C2H2-type" evidence="12">
    <location>
        <begin position="192"/>
        <end position="219"/>
    </location>
</feature>
<reference evidence="13" key="3">
    <citation type="submission" date="2025-09" db="UniProtKB">
        <authorList>
            <consortium name="Ensembl"/>
        </authorList>
    </citation>
    <scope>IDENTIFICATION</scope>
</reference>
<gene>
    <name evidence="13" type="primary">LOC114668967</name>
</gene>
<evidence type="ECO:0000313" key="13">
    <source>
        <dbReference type="Ensembl" id="ENSECRP00000003431.1"/>
    </source>
</evidence>
<feature type="signal peptide" evidence="11">
    <location>
        <begin position="1"/>
        <end position="22"/>
    </location>
</feature>
<evidence type="ECO:0000256" key="11">
    <source>
        <dbReference type="SAM" id="SignalP"/>
    </source>
</evidence>
<keyword evidence="4 10" id="KW-0863">Zinc-finger</keyword>
<keyword evidence="3" id="KW-0677">Repeat</keyword>
<feature type="domain" description="C2H2-type" evidence="12">
    <location>
        <begin position="304"/>
        <end position="331"/>
    </location>
</feature>
<dbReference type="InterPro" id="IPR036397">
    <property type="entry name" value="RNaseH_sf"/>
</dbReference>
<organism evidence="13 14">
    <name type="scientific">Erpetoichthys calabaricus</name>
    <name type="common">Rope fish</name>
    <name type="synonym">Calamoichthys calabaricus</name>
    <dbReference type="NCBI Taxonomy" id="27687"/>
    <lineage>
        <taxon>Eukaryota</taxon>
        <taxon>Metazoa</taxon>
        <taxon>Chordata</taxon>
        <taxon>Craniata</taxon>
        <taxon>Vertebrata</taxon>
        <taxon>Euteleostomi</taxon>
        <taxon>Actinopterygii</taxon>
        <taxon>Polypteriformes</taxon>
        <taxon>Polypteridae</taxon>
        <taxon>Erpetoichthys</taxon>
    </lineage>
</organism>
<evidence type="ECO:0000256" key="6">
    <source>
        <dbReference type="ARBA" id="ARBA00023015"/>
    </source>
</evidence>
<keyword evidence="14" id="KW-1185">Reference proteome</keyword>
<protein>
    <submittedName>
        <fullName evidence="13">Zinc finger protein 660-like</fullName>
    </submittedName>
</protein>
<keyword evidence="7" id="KW-0238">DNA-binding</keyword>
<evidence type="ECO:0000256" key="4">
    <source>
        <dbReference type="ARBA" id="ARBA00022771"/>
    </source>
</evidence>
<dbReference type="GO" id="GO:0008270">
    <property type="term" value="F:zinc ion binding"/>
    <property type="evidence" value="ECO:0007669"/>
    <property type="project" value="UniProtKB-KW"/>
</dbReference>
<dbReference type="AlphaFoldDB" id="A0A8C4RLD8"/>
<dbReference type="PROSITE" id="PS50157">
    <property type="entry name" value="ZINC_FINGER_C2H2_2"/>
    <property type="match status" value="7"/>
</dbReference>
<evidence type="ECO:0000259" key="12">
    <source>
        <dbReference type="PROSITE" id="PS50157"/>
    </source>
</evidence>
<dbReference type="InterPro" id="IPR036236">
    <property type="entry name" value="Znf_C2H2_sf"/>
</dbReference>
<dbReference type="Pfam" id="PF13912">
    <property type="entry name" value="zf-C2H2_6"/>
    <property type="match status" value="1"/>
</dbReference>
<evidence type="ECO:0000256" key="8">
    <source>
        <dbReference type="ARBA" id="ARBA00023163"/>
    </source>
</evidence>
<dbReference type="SMART" id="SM00355">
    <property type="entry name" value="ZnF_C2H2"/>
    <property type="match status" value="7"/>
</dbReference>
<sequence length="444" mass="50937">MKRTFTKLILSFLNVVSTLLNALAPAAWQCPDSSRIKDFDLSLQPLVHLIVKHSMPRGTPVTSSSSCDLLETNVNPAIRSNRPGLLSQGVLWLQDNDTHTAKNTKACLEILKSEVLPHPPYLMPDLVLCDFHLFGPLKKTSGWFRLIISSYFFLFVLHTGDRPHCCSECGKQLSSKSNLSRHKTIHTGEKPYYCCECGKQFSRKSYLSRHKKIHTGEKSYCCPECGKQLISKKALSRHKRVHMGEKSYCCLECGKQLTNKKALSRHKRIHTGEKPYCCPECGKHFSQKIYLRRHRTIHTGEKPYCCSVCDKRFSQKGSLHNHRKIHTGEKLFCCSECGKHFLQFSQKTHLQSHQRIHTGEKPYCCSECGKQFINRNFTGNSTRSTTLPARKRHWDHNPYCVVENEEVLVALDTPRPTYRKTDAGKPDFRLDCINFNSNSYRSRT</sequence>
<dbReference type="Proteomes" id="UP000694620">
    <property type="component" value="Chromosome 1"/>
</dbReference>
<dbReference type="PROSITE" id="PS00028">
    <property type="entry name" value="ZINC_FINGER_C2H2_1"/>
    <property type="match status" value="6"/>
</dbReference>
<keyword evidence="8" id="KW-0804">Transcription</keyword>
<comment type="subcellular location">
    <subcellularLocation>
        <location evidence="1">Nucleus</location>
    </subcellularLocation>
</comment>
<dbReference type="PANTHER" id="PTHR24381">
    <property type="entry name" value="ZINC FINGER PROTEIN"/>
    <property type="match status" value="1"/>
</dbReference>
<proteinExistence type="predicted"/>
<dbReference type="InterPro" id="IPR013087">
    <property type="entry name" value="Znf_C2H2_type"/>
</dbReference>
<feature type="chain" id="PRO_5034974109" evidence="11">
    <location>
        <begin position="23"/>
        <end position="444"/>
    </location>
</feature>